<dbReference type="InterPro" id="IPR001680">
    <property type="entry name" value="WD40_rpt"/>
</dbReference>
<name>A0A0L0DGP6_THETB</name>
<dbReference type="SUPFAM" id="SSF50978">
    <property type="entry name" value="WD40 repeat-like"/>
    <property type="match status" value="1"/>
</dbReference>
<dbReference type="GeneID" id="25566564"/>
<keyword evidence="2" id="KW-0677">Repeat</keyword>
<keyword evidence="5" id="KW-1185">Reference proteome</keyword>
<dbReference type="PANTHER" id="PTHR22847:SF637">
    <property type="entry name" value="WD REPEAT DOMAIN 5B"/>
    <property type="match status" value="1"/>
</dbReference>
<dbReference type="EMBL" id="GL349467">
    <property type="protein sequence ID" value="KNC51502.1"/>
    <property type="molecule type" value="Genomic_DNA"/>
</dbReference>
<evidence type="ECO:0000256" key="1">
    <source>
        <dbReference type="ARBA" id="ARBA00022574"/>
    </source>
</evidence>
<evidence type="ECO:0000256" key="3">
    <source>
        <dbReference type="PROSITE-ProRule" id="PRU00221"/>
    </source>
</evidence>
<dbReference type="STRING" id="461836.A0A0L0DGP6"/>
<feature type="repeat" description="WD" evidence="3">
    <location>
        <begin position="2"/>
        <end position="37"/>
    </location>
</feature>
<dbReference type="SMART" id="SM00320">
    <property type="entry name" value="WD40"/>
    <property type="match status" value="6"/>
</dbReference>
<reference evidence="4 5" key="1">
    <citation type="submission" date="2010-05" db="EMBL/GenBank/DDBJ databases">
        <title>The Genome Sequence of Thecamonas trahens ATCC 50062.</title>
        <authorList>
            <consortium name="The Broad Institute Genome Sequencing Platform"/>
            <person name="Russ C."/>
            <person name="Cuomo C."/>
            <person name="Shea T."/>
            <person name="Young S.K."/>
            <person name="Zeng Q."/>
            <person name="Koehrsen M."/>
            <person name="Haas B."/>
            <person name="Borodovsky M."/>
            <person name="Guigo R."/>
            <person name="Alvarado L."/>
            <person name="Berlin A."/>
            <person name="Bochicchio J."/>
            <person name="Borenstein D."/>
            <person name="Chapman S."/>
            <person name="Chen Z."/>
            <person name="Freedman E."/>
            <person name="Gellesch M."/>
            <person name="Goldberg J."/>
            <person name="Griggs A."/>
            <person name="Gujja S."/>
            <person name="Heilman E."/>
            <person name="Heiman D."/>
            <person name="Hepburn T."/>
            <person name="Howarth C."/>
            <person name="Jen D."/>
            <person name="Larson L."/>
            <person name="Mehta T."/>
            <person name="Park D."/>
            <person name="Pearson M."/>
            <person name="Roberts A."/>
            <person name="Saif S."/>
            <person name="Shenoy N."/>
            <person name="Sisk P."/>
            <person name="Stolte C."/>
            <person name="Sykes S."/>
            <person name="Thomson T."/>
            <person name="Walk T."/>
            <person name="White J."/>
            <person name="Yandava C."/>
            <person name="Burger G."/>
            <person name="Gray M.W."/>
            <person name="Holland P.W.H."/>
            <person name="King N."/>
            <person name="Lang F.B.F."/>
            <person name="Roger A.J."/>
            <person name="Ruiz-Trillo I."/>
            <person name="Lander E."/>
            <person name="Nusbaum C."/>
        </authorList>
    </citation>
    <scope>NUCLEOTIDE SEQUENCE [LARGE SCALE GENOMIC DNA]</scope>
    <source>
        <strain evidence="4 5">ATCC 50062</strain>
    </source>
</reference>
<dbReference type="InterPro" id="IPR020472">
    <property type="entry name" value="WD40_PAC1"/>
</dbReference>
<proteinExistence type="predicted"/>
<dbReference type="InterPro" id="IPR015943">
    <property type="entry name" value="WD40/YVTN_repeat-like_dom_sf"/>
</dbReference>
<dbReference type="GO" id="GO:1990234">
    <property type="term" value="C:transferase complex"/>
    <property type="evidence" value="ECO:0007669"/>
    <property type="project" value="UniProtKB-ARBA"/>
</dbReference>
<protein>
    <submittedName>
        <fullName evidence="4">WD-40 repeat protein</fullName>
    </submittedName>
</protein>
<dbReference type="PROSITE" id="PS50082">
    <property type="entry name" value="WD_REPEATS_2"/>
    <property type="match status" value="1"/>
</dbReference>
<evidence type="ECO:0000313" key="4">
    <source>
        <dbReference type="EMBL" id="KNC51502.1"/>
    </source>
</evidence>
<evidence type="ECO:0000313" key="5">
    <source>
        <dbReference type="Proteomes" id="UP000054408"/>
    </source>
</evidence>
<evidence type="ECO:0000256" key="2">
    <source>
        <dbReference type="ARBA" id="ARBA00022737"/>
    </source>
</evidence>
<dbReference type="Pfam" id="PF00400">
    <property type="entry name" value="WD40"/>
    <property type="match status" value="3"/>
</dbReference>
<accession>A0A0L0DGP6</accession>
<dbReference type="RefSeq" id="XP_013756159.1">
    <property type="nucleotide sequence ID" value="XM_013900705.1"/>
</dbReference>
<dbReference type="OMA" id="MIYDIQF"/>
<dbReference type="eggNOG" id="KOG0292">
    <property type="taxonomic scope" value="Eukaryota"/>
</dbReference>
<dbReference type="GO" id="GO:0005634">
    <property type="term" value="C:nucleus"/>
    <property type="evidence" value="ECO:0007669"/>
    <property type="project" value="TreeGrafter"/>
</dbReference>
<dbReference type="Gene3D" id="2.130.10.10">
    <property type="entry name" value="YVTN repeat-like/Quinoprotein amine dehydrogenase"/>
    <property type="match status" value="2"/>
</dbReference>
<gene>
    <name evidence="4" type="ORF">AMSG_07702</name>
</gene>
<dbReference type="PANTHER" id="PTHR22847">
    <property type="entry name" value="WD40 REPEAT PROTEIN"/>
    <property type="match status" value="1"/>
</dbReference>
<dbReference type="PRINTS" id="PR00320">
    <property type="entry name" value="GPROTEINBRPT"/>
</dbReference>
<sequence>MLEGHTSWVNGVIALPSADGQLPLLVSWSEDETIRVWHAADDGTGAMQYTADGVSCEVLEGHTSDLPVLVSWSKNNTIRVWHAADDGTGAIRYTADGVSCEVLEGHTKYVQGVIALPSADGQLPVLVSWSGGFRNTDNAIRVWHAADDGTGAMRYTVDSASCEVLEGHTKYVKGVIALTSADGQLPVLVSWSEDKTIRVWHAADDGMGAMRYTADSASCEVLEGHVNRVGGVIALPSANGQLPVLVSWSGDKTGRVWHPADNGTGAMRYAADGASCEVLEGHVNRVEGVIALPSADGQQPVLVSWSWDYTIRVWHAADDETGAMQYTADMCGV</sequence>
<keyword evidence="1 3" id="KW-0853">WD repeat</keyword>
<organism evidence="4 5">
    <name type="scientific">Thecamonas trahens ATCC 50062</name>
    <dbReference type="NCBI Taxonomy" id="461836"/>
    <lineage>
        <taxon>Eukaryota</taxon>
        <taxon>Apusozoa</taxon>
        <taxon>Apusomonadida</taxon>
        <taxon>Apusomonadidae</taxon>
        <taxon>Thecamonas</taxon>
    </lineage>
</organism>
<dbReference type="OrthoDB" id="1357022at2759"/>
<dbReference type="Proteomes" id="UP000054408">
    <property type="component" value="Unassembled WGS sequence"/>
</dbReference>
<dbReference type="AlphaFoldDB" id="A0A0L0DGP6"/>
<dbReference type="InterPro" id="IPR036322">
    <property type="entry name" value="WD40_repeat_dom_sf"/>
</dbReference>